<evidence type="ECO:0000313" key="3">
    <source>
        <dbReference type="EMBL" id="MFC0558015.1"/>
    </source>
</evidence>
<dbReference type="Pfam" id="PF00501">
    <property type="entry name" value="AMP-binding"/>
    <property type="match status" value="1"/>
</dbReference>
<dbReference type="InterPro" id="IPR000873">
    <property type="entry name" value="AMP-dep_synth/lig_dom"/>
</dbReference>
<dbReference type="Proteomes" id="UP001589833">
    <property type="component" value="Unassembled WGS sequence"/>
</dbReference>
<dbReference type="InterPro" id="IPR050237">
    <property type="entry name" value="ATP-dep_AMP-bd_enzyme"/>
</dbReference>
<name>A0ABV6NB71_9BACI</name>
<dbReference type="InterPro" id="IPR025110">
    <property type="entry name" value="AMP-bd_C"/>
</dbReference>
<evidence type="ECO:0000259" key="1">
    <source>
        <dbReference type="Pfam" id="PF00501"/>
    </source>
</evidence>
<keyword evidence="4" id="KW-1185">Reference proteome</keyword>
<comment type="caution">
    <text evidence="3">The sequence shown here is derived from an EMBL/GenBank/DDBJ whole genome shotgun (WGS) entry which is preliminary data.</text>
</comment>
<dbReference type="Pfam" id="PF13193">
    <property type="entry name" value="AMP-binding_C"/>
    <property type="match status" value="1"/>
</dbReference>
<dbReference type="PROSITE" id="PS00455">
    <property type="entry name" value="AMP_BINDING"/>
    <property type="match status" value="1"/>
</dbReference>
<dbReference type="GO" id="GO:0016874">
    <property type="term" value="F:ligase activity"/>
    <property type="evidence" value="ECO:0007669"/>
    <property type="project" value="UniProtKB-KW"/>
</dbReference>
<proteinExistence type="predicted"/>
<dbReference type="CDD" id="cd05936">
    <property type="entry name" value="FC-FACS_FadD_like"/>
    <property type="match status" value="1"/>
</dbReference>
<feature type="domain" description="AMP-binding enzyme C-terminal" evidence="2">
    <location>
        <begin position="452"/>
        <end position="527"/>
    </location>
</feature>
<gene>
    <name evidence="3" type="ORF">ACFFH4_02975</name>
</gene>
<dbReference type="RefSeq" id="WP_273841286.1">
    <property type="nucleotide sequence ID" value="NZ_JAQQWT010000003.1"/>
</dbReference>
<dbReference type="Gene3D" id="2.30.38.10">
    <property type="entry name" value="Luciferase, Domain 3"/>
    <property type="match status" value="1"/>
</dbReference>
<feature type="domain" description="AMP-dependent synthetase/ligase" evidence="1">
    <location>
        <begin position="30"/>
        <end position="402"/>
    </location>
</feature>
<accession>A0ABV6NB71</accession>
<dbReference type="SUPFAM" id="SSF56801">
    <property type="entry name" value="Acetyl-CoA synthetase-like"/>
    <property type="match status" value="1"/>
</dbReference>
<dbReference type="Gene3D" id="3.40.50.980">
    <property type="match status" value="2"/>
</dbReference>
<dbReference type="PANTHER" id="PTHR43767:SF1">
    <property type="entry name" value="NONRIBOSOMAL PEPTIDE SYNTHASE PES1 (EUROFUNG)-RELATED"/>
    <property type="match status" value="1"/>
</dbReference>
<sequence length="548" mass="62256">MEKRWLALYDERINEEANIQNESLNDLLNTTVRKYGDHTAITFYGRTWNYKELKQMSEMMAGALHEDGFKKGDRLAIMLPNCPHYLFTLFGTFRTGGVVVQVNPMYVTRELEYLLLDSEATHIVVLSNLYPIFKAIRKNVPTKKAIVVSLKPESEVELEEEDVHFESFLKMMEHPAPEVAIQPKEDIAVLQYTGGTTGVSKGVMLTHANFISNIEQIYDFMFRTLENKPKNSSVVNVLPLFHIFSLTCCNLLTISYGGNQILIPRFEMKEVLEIIKKEKPFQFAGVPTMYVGFNQVNQYEAFGLDQISSFISGGSSLPVEALEAFERGTGKQVCEGFGLSEACPVTHFNPSFRERKAGSIGIPLPSTNAKVVIETDTGIQEVSVGEVGELIIQGPQVMKGYWKKPEETAKTLRDGWLFTGDLARMDEDGYFYIVDRKKDMIIASGYNIYPREIEEIIYQYEGVQEVIVLGVPDEYRGETVKAYITPKQDAILTRDEILSFCQEHLAAYKVPKDVEFRAELPKSAVGKLLKRKLRDEELERFERSKTSL</sequence>
<organism evidence="3 4">
    <name type="scientific">Halalkalibacter alkalisediminis</name>
    <dbReference type="NCBI Taxonomy" id="935616"/>
    <lineage>
        <taxon>Bacteria</taxon>
        <taxon>Bacillati</taxon>
        <taxon>Bacillota</taxon>
        <taxon>Bacilli</taxon>
        <taxon>Bacillales</taxon>
        <taxon>Bacillaceae</taxon>
        <taxon>Halalkalibacter</taxon>
    </lineage>
</organism>
<keyword evidence="3" id="KW-0436">Ligase</keyword>
<protein>
    <submittedName>
        <fullName evidence="3">Long-chain fatty acid--CoA ligase</fullName>
    </submittedName>
</protein>
<reference evidence="3 4" key="1">
    <citation type="submission" date="2024-09" db="EMBL/GenBank/DDBJ databases">
        <authorList>
            <person name="Sun Q."/>
            <person name="Mori K."/>
        </authorList>
    </citation>
    <scope>NUCLEOTIDE SEQUENCE [LARGE SCALE GENOMIC DNA]</scope>
    <source>
        <strain evidence="3 4">NCAIM B.02301</strain>
    </source>
</reference>
<dbReference type="InterPro" id="IPR020845">
    <property type="entry name" value="AMP-binding_CS"/>
</dbReference>
<dbReference type="PANTHER" id="PTHR43767">
    <property type="entry name" value="LONG-CHAIN-FATTY-ACID--COA LIGASE"/>
    <property type="match status" value="1"/>
</dbReference>
<dbReference type="InterPro" id="IPR045851">
    <property type="entry name" value="AMP-bd_C_sf"/>
</dbReference>
<dbReference type="EMBL" id="JBHLTR010000004">
    <property type="protein sequence ID" value="MFC0558015.1"/>
    <property type="molecule type" value="Genomic_DNA"/>
</dbReference>
<evidence type="ECO:0000259" key="2">
    <source>
        <dbReference type="Pfam" id="PF13193"/>
    </source>
</evidence>
<evidence type="ECO:0000313" key="4">
    <source>
        <dbReference type="Proteomes" id="UP001589833"/>
    </source>
</evidence>
<dbReference type="Gene3D" id="3.30.300.30">
    <property type="match status" value="1"/>
</dbReference>